<keyword evidence="3" id="KW-0050">Antiport</keyword>
<gene>
    <name evidence="5" type="primary">mrpG_1</name>
    <name evidence="5" type="ORF">NCTC4824_01700</name>
</gene>
<dbReference type="STRING" id="1348624.GCA_001591545_00781"/>
<proteinExistence type="inferred from homology"/>
<feature type="transmembrane region" description="Helical" evidence="4">
    <location>
        <begin position="68"/>
        <end position="91"/>
    </location>
</feature>
<dbReference type="NCBIfam" id="TIGR01300">
    <property type="entry name" value="CPA3_mnhG_phaG"/>
    <property type="match status" value="1"/>
</dbReference>
<dbReference type="InterPro" id="IPR005133">
    <property type="entry name" value="PhaG_MnhG_YufB"/>
</dbReference>
<dbReference type="NCBIfam" id="NF009236">
    <property type="entry name" value="PRK12586.1"/>
    <property type="match status" value="1"/>
</dbReference>
<evidence type="ECO:0000313" key="5">
    <source>
        <dbReference type="EMBL" id="SQI56047.1"/>
    </source>
</evidence>
<dbReference type="EMBL" id="LS483476">
    <property type="protein sequence ID" value="SQI56047.1"/>
    <property type="molecule type" value="Genomic_DNA"/>
</dbReference>
<dbReference type="PANTHER" id="PTHR34703">
    <property type="entry name" value="ANTIPORTER SUBUNIT MNHG2-RELATED"/>
    <property type="match status" value="1"/>
</dbReference>
<comment type="subcellular location">
    <subcellularLocation>
        <location evidence="1">Membrane</location>
        <topology evidence="1">Multi-pass membrane protein</topology>
    </subcellularLocation>
</comment>
<keyword evidence="3" id="KW-0813">Transport</keyword>
<organism evidence="5 6">
    <name type="scientific">Lederbergia lenta</name>
    <name type="common">Bacillus lentus</name>
    <dbReference type="NCBI Taxonomy" id="1467"/>
    <lineage>
        <taxon>Bacteria</taxon>
        <taxon>Bacillati</taxon>
        <taxon>Bacillota</taxon>
        <taxon>Bacilli</taxon>
        <taxon>Bacillales</taxon>
        <taxon>Bacillaceae</taxon>
        <taxon>Lederbergia</taxon>
    </lineage>
</organism>
<dbReference type="AlphaFoldDB" id="A0A2X4VUX4"/>
<feature type="transmembrane region" description="Helical" evidence="4">
    <location>
        <begin position="42"/>
        <end position="62"/>
    </location>
</feature>
<accession>A0A2X4VUX4</accession>
<evidence type="ECO:0000256" key="1">
    <source>
        <dbReference type="ARBA" id="ARBA00004141"/>
    </source>
</evidence>
<feature type="transmembrane region" description="Helical" evidence="4">
    <location>
        <begin position="6"/>
        <end position="30"/>
    </location>
</feature>
<comment type="similarity">
    <text evidence="2">Belongs to the CPA3 antiporters (TC 2.A.63) subunit G family.</text>
</comment>
<dbReference type="Proteomes" id="UP000249134">
    <property type="component" value="Chromosome 1"/>
</dbReference>
<dbReference type="RefSeq" id="WP_066137436.1">
    <property type="nucleotide sequence ID" value="NZ_CBCSGM010000001.1"/>
</dbReference>
<protein>
    <submittedName>
        <fullName evidence="5">Monovalent cation/H+ antiporter subunit G</fullName>
    </submittedName>
</protein>
<evidence type="ECO:0000256" key="2">
    <source>
        <dbReference type="ARBA" id="ARBA00008404"/>
    </source>
</evidence>
<dbReference type="Pfam" id="PF03334">
    <property type="entry name" value="PhaG_MnhG_YufB"/>
    <property type="match status" value="1"/>
</dbReference>
<sequence length="118" mass="12938">MNISEIVKYAAVFLIFISSVVSVISALGIIRFPDVYTRIHAATKSTTLAVLLTLTGAFVYFWAAESFISVRLILGIIFVFLTAPVAGHLIIRAAYRSKVKLAESSIEDELKSALDDKE</sequence>
<evidence type="ECO:0000256" key="3">
    <source>
        <dbReference type="ARBA" id="ARBA00022449"/>
    </source>
</evidence>
<keyword evidence="4" id="KW-1133">Transmembrane helix</keyword>
<name>A0A2X4VUX4_LEDLE</name>
<reference evidence="5 6" key="1">
    <citation type="submission" date="2018-06" db="EMBL/GenBank/DDBJ databases">
        <authorList>
            <consortium name="Pathogen Informatics"/>
            <person name="Doyle S."/>
        </authorList>
    </citation>
    <scope>NUCLEOTIDE SEQUENCE [LARGE SCALE GENOMIC DNA]</scope>
    <source>
        <strain evidence="5 6">NCTC4824</strain>
    </source>
</reference>
<keyword evidence="6" id="KW-1185">Reference proteome</keyword>
<keyword evidence="4" id="KW-0472">Membrane</keyword>
<dbReference type="KEGG" id="blen:NCTC4824_01700"/>
<dbReference type="GO" id="GO:0016020">
    <property type="term" value="C:membrane"/>
    <property type="evidence" value="ECO:0007669"/>
    <property type="project" value="UniProtKB-SubCell"/>
</dbReference>
<evidence type="ECO:0000256" key="4">
    <source>
        <dbReference type="SAM" id="Phobius"/>
    </source>
</evidence>
<evidence type="ECO:0000313" key="6">
    <source>
        <dbReference type="Proteomes" id="UP000249134"/>
    </source>
</evidence>
<dbReference type="PANTHER" id="PTHR34703:SF1">
    <property type="entry name" value="ANTIPORTER SUBUNIT MNHG2-RELATED"/>
    <property type="match status" value="1"/>
</dbReference>
<dbReference type="NCBIfam" id="NF009314">
    <property type="entry name" value="PRK12674.1-2"/>
    <property type="match status" value="1"/>
</dbReference>
<keyword evidence="4" id="KW-0812">Transmembrane</keyword>
<dbReference type="GO" id="GO:0015385">
    <property type="term" value="F:sodium:proton antiporter activity"/>
    <property type="evidence" value="ECO:0007669"/>
    <property type="project" value="TreeGrafter"/>
</dbReference>